<evidence type="ECO:0000256" key="2">
    <source>
        <dbReference type="SAM" id="SignalP"/>
    </source>
</evidence>
<feature type="coiled-coil region" evidence="1">
    <location>
        <begin position="163"/>
        <end position="190"/>
    </location>
</feature>
<dbReference type="EMBL" id="OZ022406">
    <property type="protein sequence ID" value="CAK9437048.1"/>
    <property type="molecule type" value="Genomic_DNA"/>
</dbReference>
<name>A0ABP0ZI21_9ASCO</name>
<dbReference type="Proteomes" id="UP001497383">
    <property type="component" value="Chromosome 2"/>
</dbReference>
<sequence>MKFSRACSFAILAATINAAAIKPVETNNVLTGCSQGDDETVVALTRGQTTFGLSDTLDALWNQLIPTAGSADGIYKRDLGAILDELKLKKEKIEEALAALITGKLAASKDKVDDIAKILQISKSEAISLGLTEDAKDSDLAFTLSKALSIEISKSFSFSKSGKRDLGAILDELKLKKEKIEEALAALITGKLAASKDKVDDIAKILQISKSEAISLGLTEDAKDSDLAFTLSKALSIEISKSFNFGKSG</sequence>
<evidence type="ECO:0000313" key="3">
    <source>
        <dbReference type="EMBL" id="CAK9437048.1"/>
    </source>
</evidence>
<organism evidence="3 4">
    <name type="scientific">Lodderomyces beijingensis</name>
    <dbReference type="NCBI Taxonomy" id="1775926"/>
    <lineage>
        <taxon>Eukaryota</taxon>
        <taxon>Fungi</taxon>
        <taxon>Dikarya</taxon>
        <taxon>Ascomycota</taxon>
        <taxon>Saccharomycotina</taxon>
        <taxon>Pichiomycetes</taxon>
        <taxon>Debaryomycetaceae</taxon>
        <taxon>Candida/Lodderomyces clade</taxon>
        <taxon>Lodderomyces</taxon>
    </lineage>
</organism>
<keyword evidence="2" id="KW-0732">Signal</keyword>
<dbReference type="GeneID" id="92206698"/>
<accession>A0ABP0ZI21</accession>
<feature type="signal peptide" evidence="2">
    <location>
        <begin position="1"/>
        <end position="26"/>
    </location>
</feature>
<feature type="chain" id="PRO_5046616133" evidence="2">
    <location>
        <begin position="27"/>
        <end position="249"/>
    </location>
</feature>
<feature type="coiled-coil region" evidence="1">
    <location>
        <begin position="76"/>
        <end position="103"/>
    </location>
</feature>
<gene>
    <name evidence="3" type="ORF">LODBEIA_P15020</name>
</gene>
<evidence type="ECO:0000313" key="4">
    <source>
        <dbReference type="Proteomes" id="UP001497383"/>
    </source>
</evidence>
<protein>
    <submittedName>
        <fullName evidence="3">Uncharacterized protein</fullName>
    </submittedName>
</protein>
<reference evidence="3 4" key="1">
    <citation type="submission" date="2024-03" db="EMBL/GenBank/DDBJ databases">
        <authorList>
            <person name="Brejova B."/>
        </authorList>
    </citation>
    <scope>NUCLEOTIDE SEQUENCE [LARGE SCALE GENOMIC DNA]</scope>
    <source>
        <strain evidence="3 4">CBS 14171</strain>
    </source>
</reference>
<evidence type="ECO:0000256" key="1">
    <source>
        <dbReference type="SAM" id="Coils"/>
    </source>
</evidence>
<keyword evidence="1" id="KW-0175">Coiled coil</keyword>
<proteinExistence type="predicted"/>
<keyword evidence="4" id="KW-1185">Reference proteome</keyword>
<dbReference type="RefSeq" id="XP_066828440.1">
    <property type="nucleotide sequence ID" value="XM_066971398.1"/>
</dbReference>